<evidence type="ECO:0000313" key="3">
    <source>
        <dbReference type="Proteomes" id="UP000295499"/>
    </source>
</evidence>
<dbReference type="Pfam" id="PF20335">
    <property type="entry name" value="DUF6630"/>
    <property type="match status" value="1"/>
</dbReference>
<sequence length="248" mass="28755">MITEALQAFAKTLMDPERYEALLVFMKDRDELPQDQFLSNNKRILEPVIDVDSYIGDPEIIDEQVILLAFAVHHKYVYSVDWSGEEHPGQVKRAVGNMLKLHFNVETYQWKKLNIDLQHTKRGDYLPLLFSLLNDDLENHGFSIGFFDTGDDEYHYFVMEKIKFQRLLELQDSALNVIDTKTYQLYLIGGYTAKIILYLKNKFAIPLNEIKTFIANGDVLVETGNRNFIAYHQKLIGELGGESRIQTL</sequence>
<comment type="caution">
    <text evidence="2">The sequence shown here is derived from an EMBL/GenBank/DDBJ whole genome shotgun (WGS) entry which is preliminary data.</text>
</comment>
<reference evidence="2 3" key="1">
    <citation type="submission" date="2019-03" db="EMBL/GenBank/DDBJ databases">
        <title>Genomic Encyclopedia of Archaeal and Bacterial Type Strains, Phase II (KMG-II): from individual species to whole genera.</title>
        <authorList>
            <person name="Goeker M."/>
        </authorList>
    </citation>
    <scope>NUCLEOTIDE SEQUENCE [LARGE SCALE GENOMIC DNA]</scope>
    <source>
        <strain evidence="2 3">DSM 19034</strain>
    </source>
</reference>
<protein>
    <recommendedName>
        <fullName evidence="1">DUF6630 domain-containing protein</fullName>
    </recommendedName>
</protein>
<dbReference type="RefSeq" id="WP_133551350.1">
    <property type="nucleotide sequence ID" value="NZ_SNWM01000001.1"/>
</dbReference>
<dbReference type="EMBL" id="SNWM01000001">
    <property type="protein sequence ID" value="TDO23808.1"/>
    <property type="molecule type" value="Genomic_DNA"/>
</dbReference>
<feature type="domain" description="DUF6630" evidence="1">
    <location>
        <begin position="65"/>
        <end position="171"/>
    </location>
</feature>
<gene>
    <name evidence="2" type="ORF">CLV32_0093</name>
</gene>
<proteinExistence type="predicted"/>
<dbReference type="OrthoDB" id="1031905at2"/>
<dbReference type="Proteomes" id="UP000295499">
    <property type="component" value="Unassembled WGS sequence"/>
</dbReference>
<evidence type="ECO:0000313" key="2">
    <source>
        <dbReference type="EMBL" id="TDO23808.1"/>
    </source>
</evidence>
<dbReference type="InterPro" id="IPR046582">
    <property type="entry name" value="DUF6630"/>
</dbReference>
<name>A0A4V3C3X6_9SPHI</name>
<keyword evidence="3" id="KW-1185">Reference proteome</keyword>
<organism evidence="2 3">
    <name type="scientific">Pedobacter duraquae</name>
    <dbReference type="NCBI Taxonomy" id="425511"/>
    <lineage>
        <taxon>Bacteria</taxon>
        <taxon>Pseudomonadati</taxon>
        <taxon>Bacteroidota</taxon>
        <taxon>Sphingobacteriia</taxon>
        <taxon>Sphingobacteriales</taxon>
        <taxon>Sphingobacteriaceae</taxon>
        <taxon>Pedobacter</taxon>
    </lineage>
</organism>
<evidence type="ECO:0000259" key="1">
    <source>
        <dbReference type="Pfam" id="PF20335"/>
    </source>
</evidence>
<dbReference type="AlphaFoldDB" id="A0A4V3C3X6"/>
<accession>A0A4V3C3X6</accession>